<reference evidence="2 3" key="1">
    <citation type="submission" date="2019-04" db="EMBL/GenBank/DDBJ databases">
        <title>Flavobacterium sp. nov. isolated from construction timber.</title>
        <authorList>
            <person name="Lin S.-Y."/>
            <person name="Chang C.-T."/>
            <person name="Young C.-C."/>
        </authorList>
    </citation>
    <scope>NUCLEOTIDE SEQUENCE [LARGE SCALE GENOMIC DNA]</scope>
    <source>
        <strain evidence="2 3">CC-CTC003</strain>
    </source>
</reference>
<evidence type="ECO:0000313" key="2">
    <source>
        <dbReference type="EMBL" id="THF48826.1"/>
    </source>
</evidence>
<dbReference type="Proteomes" id="UP000307507">
    <property type="component" value="Unassembled WGS sequence"/>
</dbReference>
<dbReference type="Pfam" id="PF01909">
    <property type="entry name" value="NTP_transf_2"/>
    <property type="match status" value="1"/>
</dbReference>
<keyword evidence="2" id="KW-0808">Transferase</keyword>
<keyword evidence="3" id="KW-1185">Reference proteome</keyword>
<dbReference type="EMBL" id="SSNZ01000007">
    <property type="protein sequence ID" value="THF48826.1"/>
    <property type="molecule type" value="Genomic_DNA"/>
</dbReference>
<dbReference type="InterPro" id="IPR043519">
    <property type="entry name" value="NT_sf"/>
</dbReference>
<dbReference type="GO" id="GO:0016779">
    <property type="term" value="F:nucleotidyltransferase activity"/>
    <property type="evidence" value="ECO:0007669"/>
    <property type="project" value="InterPro"/>
</dbReference>
<gene>
    <name evidence="2" type="ORF">E6C50_13830</name>
</gene>
<sequence length="316" mass="37377">MVQSDLLLIAKSFVLKILKPILYFSIFNHPLKLEEVYSFSDHENRTDFDREIEQALQQGIIIKTDSYYHTNLTTEHIQRRETGNRNAEKALEKAQKKAQFISSWFPFVEGVAISGSLSKGYFDSNSDIDFFIISKPGYLWICRTCLVLYKKLFLFNSKKYFCVNYFITADNLEIEEKNRFTATEIVTLIPLYGKEKLIAFFESNQWVHSFFPNKTRTDNDSIRPIKKKKITAAFERLLSGWMGRKIEQLTFRTTFWFWKLKFERKLASEFSIAFKSSKRVSKHHPSNFQKRIIDTLNRKYDDLNATHHIQLTKEHV</sequence>
<accession>A0A4S3ZT17</accession>
<dbReference type="AlphaFoldDB" id="A0A4S3ZT17"/>
<evidence type="ECO:0000259" key="1">
    <source>
        <dbReference type="Pfam" id="PF01909"/>
    </source>
</evidence>
<comment type="caution">
    <text evidence="2">The sequence shown here is derived from an EMBL/GenBank/DDBJ whole genome shotgun (WGS) entry which is preliminary data.</text>
</comment>
<dbReference type="OrthoDB" id="645383at2"/>
<name>A0A4S3ZT17_9FLAO</name>
<proteinExistence type="predicted"/>
<dbReference type="Gene3D" id="3.30.460.10">
    <property type="entry name" value="Beta Polymerase, domain 2"/>
    <property type="match status" value="1"/>
</dbReference>
<dbReference type="SUPFAM" id="SSF81301">
    <property type="entry name" value="Nucleotidyltransferase"/>
    <property type="match status" value="1"/>
</dbReference>
<evidence type="ECO:0000313" key="3">
    <source>
        <dbReference type="Proteomes" id="UP000307507"/>
    </source>
</evidence>
<organism evidence="2 3">
    <name type="scientific">Flavobacterium supellecticarium</name>
    <dbReference type="NCBI Taxonomy" id="2565924"/>
    <lineage>
        <taxon>Bacteria</taxon>
        <taxon>Pseudomonadati</taxon>
        <taxon>Bacteroidota</taxon>
        <taxon>Flavobacteriia</taxon>
        <taxon>Flavobacteriales</taxon>
        <taxon>Flavobacteriaceae</taxon>
        <taxon>Flavobacterium</taxon>
    </lineage>
</organism>
<feature type="domain" description="Polymerase nucleotidyl transferase" evidence="1">
    <location>
        <begin position="99"/>
        <end position="137"/>
    </location>
</feature>
<protein>
    <submittedName>
        <fullName evidence="2">Nucleotidyltransferase domain-containing protein</fullName>
    </submittedName>
</protein>
<dbReference type="InterPro" id="IPR002934">
    <property type="entry name" value="Polymerase_NTP_transf_dom"/>
</dbReference>